<evidence type="ECO:0000256" key="5">
    <source>
        <dbReference type="SAM" id="SignalP"/>
    </source>
</evidence>
<dbReference type="PANTHER" id="PTHR11472:SF47">
    <property type="entry name" value="FANCONI ANEMIA GROUP J PROTEIN"/>
    <property type="match status" value="1"/>
</dbReference>
<dbReference type="AlphaFoldDB" id="A0A151WPN6"/>
<evidence type="ECO:0000313" key="7">
    <source>
        <dbReference type="EMBL" id="KYQ49790.1"/>
    </source>
</evidence>
<evidence type="ECO:0000256" key="1">
    <source>
        <dbReference type="ARBA" id="ARBA00022741"/>
    </source>
</evidence>
<dbReference type="STRING" id="64791.A0A151WPN6"/>
<dbReference type="PANTHER" id="PTHR11472">
    <property type="entry name" value="DNA REPAIR DEAD HELICASE RAD3/XP-D SUBFAMILY MEMBER"/>
    <property type="match status" value="1"/>
</dbReference>
<feature type="signal peptide" evidence="5">
    <location>
        <begin position="1"/>
        <end position="21"/>
    </location>
</feature>
<dbReference type="GO" id="GO:0003678">
    <property type="term" value="F:DNA helicase activity"/>
    <property type="evidence" value="ECO:0007669"/>
    <property type="project" value="TreeGrafter"/>
</dbReference>
<gene>
    <name evidence="7" type="ORF">ALC60_11138</name>
</gene>
<evidence type="ECO:0000259" key="6">
    <source>
        <dbReference type="PROSITE" id="PS51193"/>
    </source>
</evidence>
<keyword evidence="2" id="KW-0378">Hydrolase</keyword>
<dbReference type="GO" id="GO:0006289">
    <property type="term" value="P:nucleotide-excision repair"/>
    <property type="evidence" value="ECO:0007669"/>
    <property type="project" value="TreeGrafter"/>
</dbReference>
<accession>A0A151WPN6</accession>
<keyword evidence="8" id="KW-1185">Reference proteome</keyword>
<reference evidence="7 8" key="1">
    <citation type="submission" date="2015-09" db="EMBL/GenBank/DDBJ databases">
        <title>Trachymyrmex zeteki WGS genome.</title>
        <authorList>
            <person name="Nygaard S."/>
            <person name="Hu H."/>
            <person name="Boomsma J."/>
            <person name="Zhang G."/>
        </authorList>
    </citation>
    <scope>NUCLEOTIDE SEQUENCE [LARGE SCALE GENOMIC DNA]</scope>
    <source>
        <strain evidence="7">Tzet28-1</strain>
        <tissue evidence="7">Whole body</tissue>
    </source>
</reference>
<keyword evidence="5" id="KW-0732">Signal</keyword>
<evidence type="ECO:0000256" key="4">
    <source>
        <dbReference type="SAM" id="MobiDB-lite"/>
    </source>
</evidence>
<protein>
    <submittedName>
        <fullName evidence="7">Fanconi anemia group J protein like protein</fullName>
    </submittedName>
</protein>
<dbReference type="InterPro" id="IPR014013">
    <property type="entry name" value="Helic_SF1/SF2_ATP-bd_DinG/Rad3"/>
</dbReference>
<dbReference type="PROSITE" id="PS51193">
    <property type="entry name" value="HELICASE_ATP_BIND_2"/>
    <property type="match status" value="1"/>
</dbReference>
<evidence type="ECO:0000256" key="3">
    <source>
        <dbReference type="ARBA" id="ARBA00022840"/>
    </source>
</evidence>
<dbReference type="GO" id="GO:0005524">
    <property type="term" value="F:ATP binding"/>
    <property type="evidence" value="ECO:0007669"/>
    <property type="project" value="UniProtKB-KW"/>
</dbReference>
<keyword evidence="3" id="KW-0067">ATP-binding</keyword>
<dbReference type="Proteomes" id="UP000075809">
    <property type="component" value="Unassembled WGS sequence"/>
</dbReference>
<feature type="compositionally biased region" description="Polar residues" evidence="4">
    <location>
        <begin position="45"/>
        <end position="60"/>
    </location>
</feature>
<sequence length="507" mass="56599">MIMICIIVTVIGSFICALLKAESDSENQGRQHPRVTRQTMKRQSRLSLNRNGSGPQLSQNTHIDLIEISDDDDSIDLSPNIWKSTEEYTNVISHGTTSILNSMTDTSKYNSKHDISDDLSDEDIIVDNVPNNDTSYKNQSMFNWNKSTFDPLNMFPECSTSYECSGWRKKVIEAPNKRRKLMRNNSKSSDLSYSEDEINFNFPKKDDSPPQVGIQHDIMIAGTRVKLPVKPYSCQITVMNKLILGCTKEQNCLLESPTGSGKTLALLCAALAWQEQCSACNFNGICSYMPCDVLTLIMRWGSAFYAEGTNRGTIAENSSQKELADRAVSLLHDLCSRVLFWVSGWLLKGAAYRNSLPFTFLYVSSRLARYARKGKGIGKGKIETWNGSPGMVQGYPQSTLLAVAASRAKDKGGPTLSSVPTLRYLLYMPFRDTIRSACGSNGSHVSRVHVYPSHNESLPLSPFLPTPFFLNPFVGVFFLRWLCTSAPNSRVKDYRSANARAAKIFDK</sequence>
<dbReference type="GO" id="GO:0005634">
    <property type="term" value="C:nucleus"/>
    <property type="evidence" value="ECO:0007669"/>
    <property type="project" value="TreeGrafter"/>
</dbReference>
<keyword evidence="1" id="KW-0547">Nucleotide-binding</keyword>
<evidence type="ECO:0000313" key="8">
    <source>
        <dbReference type="Proteomes" id="UP000075809"/>
    </source>
</evidence>
<feature type="region of interest" description="Disordered" evidence="4">
    <location>
        <begin position="25"/>
        <end position="60"/>
    </location>
</feature>
<proteinExistence type="predicted"/>
<feature type="chain" id="PRO_5007591353" evidence="5">
    <location>
        <begin position="22"/>
        <end position="507"/>
    </location>
</feature>
<name>A0A151WPN6_9HYME</name>
<feature type="domain" description="Helicase ATP-binding" evidence="6">
    <location>
        <begin position="221"/>
        <end position="507"/>
    </location>
</feature>
<dbReference type="InterPro" id="IPR045028">
    <property type="entry name" value="DinG/Rad3-like"/>
</dbReference>
<dbReference type="InterPro" id="IPR027417">
    <property type="entry name" value="P-loop_NTPase"/>
</dbReference>
<dbReference type="GO" id="GO:1990918">
    <property type="term" value="P:double-strand break repair involved in meiotic recombination"/>
    <property type="evidence" value="ECO:0007669"/>
    <property type="project" value="TreeGrafter"/>
</dbReference>
<feature type="compositionally biased region" description="Basic residues" evidence="4">
    <location>
        <begin position="31"/>
        <end position="44"/>
    </location>
</feature>
<dbReference type="Gene3D" id="3.40.50.300">
    <property type="entry name" value="P-loop containing nucleotide triphosphate hydrolases"/>
    <property type="match status" value="1"/>
</dbReference>
<evidence type="ECO:0000256" key="2">
    <source>
        <dbReference type="ARBA" id="ARBA00022801"/>
    </source>
</evidence>
<dbReference type="SUPFAM" id="SSF52540">
    <property type="entry name" value="P-loop containing nucleoside triphosphate hydrolases"/>
    <property type="match status" value="1"/>
</dbReference>
<organism evidence="7 8">
    <name type="scientific">Mycetomoellerius zeteki</name>
    <dbReference type="NCBI Taxonomy" id="64791"/>
    <lineage>
        <taxon>Eukaryota</taxon>
        <taxon>Metazoa</taxon>
        <taxon>Ecdysozoa</taxon>
        <taxon>Arthropoda</taxon>
        <taxon>Hexapoda</taxon>
        <taxon>Insecta</taxon>
        <taxon>Pterygota</taxon>
        <taxon>Neoptera</taxon>
        <taxon>Endopterygota</taxon>
        <taxon>Hymenoptera</taxon>
        <taxon>Apocrita</taxon>
        <taxon>Aculeata</taxon>
        <taxon>Formicoidea</taxon>
        <taxon>Formicidae</taxon>
        <taxon>Myrmicinae</taxon>
        <taxon>Mycetomoellerius</taxon>
    </lineage>
</organism>
<dbReference type="GO" id="GO:0016787">
    <property type="term" value="F:hydrolase activity"/>
    <property type="evidence" value="ECO:0007669"/>
    <property type="project" value="UniProtKB-KW"/>
</dbReference>
<dbReference type="EMBL" id="KQ982860">
    <property type="protein sequence ID" value="KYQ49790.1"/>
    <property type="molecule type" value="Genomic_DNA"/>
</dbReference>